<keyword evidence="3 5" id="KW-1133">Transmembrane helix</keyword>
<dbReference type="RefSeq" id="WP_073596536.1">
    <property type="nucleotide sequence ID" value="NZ_MRCE01000041.1"/>
</dbReference>
<dbReference type="OrthoDB" id="425405at2"/>
<proteinExistence type="predicted"/>
<evidence type="ECO:0000256" key="2">
    <source>
        <dbReference type="ARBA" id="ARBA00022692"/>
    </source>
</evidence>
<dbReference type="EMBL" id="MRCE01000041">
    <property type="protein sequence ID" value="OKH32275.1"/>
    <property type="molecule type" value="Genomic_DNA"/>
</dbReference>
<name>A0A1U7I7A5_9CYAN</name>
<dbReference type="STRING" id="454136.NIES2119_26735"/>
<evidence type="ECO:0008006" key="8">
    <source>
        <dbReference type="Google" id="ProtNLM"/>
    </source>
</evidence>
<gene>
    <name evidence="6" type="ORF">NIES2119_26735</name>
</gene>
<evidence type="ECO:0000313" key="6">
    <source>
        <dbReference type="EMBL" id="OKH32275.1"/>
    </source>
</evidence>
<comment type="caution">
    <text evidence="6">The sequence shown here is derived from an EMBL/GenBank/DDBJ whole genome shotgun (WGS) entry which is preliminary data.</text>
</comment>
<evidence type="ECO:0000256" key="1">
    <source>
        <dbReference type="ARBA" id="ARBA00004141"/>
    </source>
</evidence>
<keyword evidence="4 5" id="KW-0472">Membrane</keyword>
<dbReference type="Proteomes" id="UP000185860">
    <property type="component" value="Unassembled WGS sequence"/>
</dbReference>
<evidence type="ECO:0000256" key="5">
    <source>
        <dbReference type="SAM" id="Phobius"/>
    </source>
</evidence>
<dbReference type="Pfam" id="PF09685">
    <property type="entry name" value="MamF_MmsF"/>
    <property type="match status" value="1"/>
</dbReference>
<feature type="transmembrane region" description="Helical" evidence="5">
    <location>
        <begin position="12"/>
        <end position="37"/>
    </location>
</feature>
<sequence>MKNRDQRKILSMLCHGSVFFSFLIVSIAIPIAILLLYEDPIVLENAKESLNFHINLYLCAIAFFFLVFMLIGIPLLFLLAIASFVMPIIAIMKVHHNPKRPYYYPFIIRLV</sequence>
<accession>A0A1U7I7A5</accession>
<evidence type="ECO:0000256" key="3">
    <source>
        <dbReference type="ARBA" id="ARBA00022989"/>
    </source>
</evidence>
<comment type="subcellular location">
    <subcellularLocation>
        <location evidence="1">Membrane</location>
        <topology evidence="1">Multi-pass membrane protein</topology>
    </subcellularLocation>
</comment>
<protein>
    <recommendedName>
        <fullName evidence="8">DUF4870 domain-containing protein</fullName>
    </recommendedName>
</protein>
<keyword evidence="2 5" id="KW-0812">Transmembrane</keyword>
<organism evidence="6 7">
    <name type="scientific">[Phormidium ambiguum] IAM M-71</name>
    <dbReference type="NCBI Taxonomy" id="454136"/>
    <lineage>
        <taxon>Bacteria</taxon>
        <taxon>Bacillati</taxon>
        <taxon>Cyanobacteriota</taxon>
        <taxon>Cyanophyceae</taxon>
        <taxon>Oscillatoriophycideae</taxon>
        <taxon>Aerosakkonematales</taxon>
        <taxon>Aerosakkonemataceae</taxon>
        <taxon>Floridanema</taxon>
    </lineage>
</organism>
<reference evidence="6 7" key="1">
    <citation type="submission" date="2016-11" db="EMBL/GenBank/DDBJ databases">
        <title>Draft Genome Sequences of Nine Cyanobacterial Strains from Diverse Habitats.</title>
        <authorList>
            <person name="Zhu T."/>
            <person name="Hou S."/>
            <person name="Lu X."/>
            <person name="Hess W.R."/>
        </authorList>
    </citation>
    <scope>NUCLEOTIDE SEQUENCE [LARGE SCALE GENOMIC DNA]</scope>
    <source>
        <strain evidence="6 7">IAM M-71</strain>
    </source>
</reference>
<dbReference type="AlphaFoldDB" id="A0A1U7I7A5"/>
<evidence type="ECO:0000313" key="7">
    <source>
        <dbReference type="Proteomes" id="UP000185860"/>
    </source>
</evidence>
<feature type="transmembrane region" description="Helical" evidence="5">
    <location>
        <begin position="57"/>
        <end position="90"/>
    </location>
</feature>
<dbReference type="InterPro" id="IPR019109">
    <property type="entry name" value="MamF_MmsF"/>
</dbReference>
<evidence type="ECO:0000256" key="4">
    <source>
        <dbReference type="ARBA" id="ARBA00023136"/>
    </source>
</evidence>